<name>A0A6J4TWC7_9SPHN</name>
<sequence length="405" mass="42622">MGGIAHAAEPVLQAPRAALGADAASYARTLGVPPKEAERRLDLQQASIAVTERLRTQFRDRLAGLFIDHGAGWRVVVLLKGEQPTLRLLLPAGDFKVPVELRGGATASRAEVLAAIDRHRGQIAAVVPGSRGMGHDPRTGELVVMQRMSSALRPAAEVEAELRRLTGVPTRLRQLQASFENAGAAGGSRVEGSDGGGRRWFCTTGFLVTDGSQLGVTTAAHCPDTLTYRGPDGEERLLKFTGGWGTAYRDVQVHTGVGNAAPLFFADQARSVARPVTGWLTRPMTRAGDWVCKRGEASGASCALVEMTDFAPPGELCGGLCSTSWVTVKGPQCNRGDSGAPVFIGTTALGVLKGGAFLQGGACAFYYYMSVDYLPGDWRLAVSTPANAGVQSPPGSAGLRRSPEN</sequence>
<organism evidence="2">
    <name type="scientific">uncultured Sphingomonas sp</name>
    <dbReference type="NCBI Taxonomy" id="158754"/>
    <lineage>
        <taxon>Bacteria</taxon>
        <taxon>Pseudomonadati</taxon>
        <taxon>Pseudomonadota</taxon>
        <taxon>Alphaproteobacteria</taxon>
        <taxon>Sphingomonadales</taxon>
        <taxon>Sphingomonadaceae</taxon>
        <taxon>Sphingomonas</taxon>
        <taxon>environmental samples</taxon>
    </lineage>
</organism>
<protein>
    <recommendedName>
        <fullName evidence="3">Peptidase S1 domain-containing protein</fullName>
    </recommendedName>
</protein>
<dbReference type="InterPro" id="IPR009003">
    <property type="entry name" value="Peptidase_S1_PA"/>
</dbReference>
<dbReference type="SUPFAM" id="SSF50494">
    <property type="entry name" value="Trypsin-like serine proteases"/>
    <property type="match status" value="1"/>
</dbReference>
<evidence type="ECO:0000313" key="2">
    <source>
        <dbReference type="EMBL" id="CAA9533498.1"/>
    </source>
</evidence>
<dbReference type="AlphaFoldDB" id="A0A6J4TWC7"/>
<dbReference type="Gene3D" id="2.40.10.10">
    <property type="entry name" value="Trypsin-like serine proteases"/>
    <property type="match status" value="2"/>
</dbReference>
<dbReference type="InterPro" id="IPR043504">
    <property type="entry name" value="Peptidase_S1_PA_chymotrypsin"/>
</dbReference>
<proteinExistence type="predicted"/>
<accession>A0A6J4TWC7</accession>
<gene>
    <name evidence="2" type="ORF">AVDCRST_MAG31-2606</name>
</gene>
<evidence type="ECO:0008006" key="3">
    <source>
        <dbReference type="Google" id="ProtNLM"/>
    </source>
</evidence>
<feature type="compositionally biased region" description="Polar residues" evidence="1">
    <location>
        <begin position="385"/>
        <end position="394"/>
    </location>
</feature>
<evidence type="ECO:0000256" key="1">
    <source>
        <dbReference type="SAM" id="MobiDB-lite"/>
    </source>
</evidence>
<reference evidence="2" key="1">
    <citation type="submission" date="2020-02" db="EMBL/GenBank/DDBJ databases">
        <authorList>
            <person name="Meier V. D."/>
        </authorList>
    </citation>
    <scope>NUCLEOTIDE SEQUENCE</scope>
    <source>
        <strain evidence="2">AVDCRST_MAG31</strain>
    </source>
</reference>
<dbReference type="EMBL" id="CADCWA010000197">
    <property type="protein sequence ID" value="CAA9533498.1"/>
    <property type="molecule type" value="Genomic_DNA"/>
</dbReference>
<feature type="region of interest" description="Disordered" evidence="1">
    <location>
        <begin position="385"/>
        <end position="405"/>
    </location>
</feature>